<proteinExistence type="predicted"/>
<reference evidence="2 3" key="1">
    <citation type="submission" date="2018-06" db="EMBL/GenBank/DDBJ databases">
        <title>Sphaerisporangium craniellae sp. nov., isolated from a marine sponge in the South China Sea.</title>
        <authorList>
            <person name="Li L."/>
        </authorList>
    </citation>
    <scope>NUCLEOTIDE SEQUENCE [LARGE SCALE GENOMIC DNA]</scope>
    <source>
        <strain evidence="2 3">CCTCC AA 208026</strain>
    </source>
</reference>
<sequence length="353" mass="36663">MGPQSWSCSRGKRRFRDSDGTPRLSTRANSPGKCWQLSPYGGLTGPFYGLPRLAGGRVTLGTRTRTHAPAHTEAFGAASSALRPALDAPRRPARVLAVFPLGIYLEIRTDVEPSVVAVITGEATRLPNAVVLGDPLPRMSVGDDAAVGDGGIEIGRMTVRVRRWWDPSPALGPVGIDRLEAALPRLAEVCETSPRRPGLDPEGGAALLARGCADGSLMSAITAAEQLMGLGPGLTPSGDDMLSGVLVALRRLGEAAGVGRAVWLADWLAATVAFDARTRTTPISATLLHCAARGEACAEAVAVLRGIAGHHPLEPAARRLLTLGHTSGADLAWGLRMGAAAVVALDEKARAGA</sequence>
<evidence type="ECO:0000313" key="2">
    <source>
        <dbReference type="EMBL" id="RCG30679.1"/>
    </source>
</evidence>
<protein>
    <submittedName>
        <fullName evidence="2">DUF2877 domain-containing protein</fullName>
    </submittedName>
</protein>
<dbReference type="Proteomes" id="UP000253094">
    <property type="component" value="Unassembled WGS sequence"/>
</dbReference>
<evidence type="ECO:0000256" key="1">
    <source>
        <dbReference type="SAM" id="MobiDB-lite"/>
    </source>
</evidence>
<dbReference type="EMBL" id="QOIL01000007">
    <property type="protein sequence ID" value="RCG30679.1"/>
    <property type="molecule type" value="Genomic_DNA"/>
</dbReference>
<dbReference type="AlphaFoldDB" id="A0A367FLB2"/>
<keyword evidence="3" id="KW-1185">Reference proteome</keyword>
<organism evidence="2 3">
    <name type="scientific">Sphaerisporangium album</name>
    <dbReference type="NCBI Taxonomy" id="509200"/>
    <lineage>
        <taxon>Bacteria</taxon>
        <taxon>Bacillati</taxon>
        <taxon>Actinomycetota</taxon>
        <taxon>Actinomycetes</taxon>
        <taxon>Streptosporangiales</taxon>
        <taxon>Streptosporangiaceae</taxon>
        <taxon>Sphaerisporangium</taxon>
    </lineage>
</organism>
<dbReference type="InterPro" id="IPR021530">
    <property type="entry name" value="AllH-like"/>
</dbReference>
<feature type="region of interest" description="Disordered" evidence="1">
    <location>
        <begin position="1"/>
        <end position="31"/>
    </location>
</feature>
<dbReference type="Pfam" id="PF11392">
    <property type="entry name" value="AllH"/>
    <property type="match status" value="1"/>
</dbReference>
<gene>
    <name evidence="2" type="ORF">DQ384_14060</name>
</gene>
<evidence type="ECO:0000313" key="3">
    <source>
        <dbReference type="Proteomes" id="UP000253094"/>
    </source>
</evidence>
<name>A0A367FLB2_9ACTN</name>
<comment type="caution">
    <text evidence="2">The sequence shown here is derived from an EMBL/GenBank/DDBJ whole genome shotgun (WGS) entry which is preliminary data.</text>
</comment>
<dbReference type="OrthoDB" id="4933449at2"/>
<accession>A0A367FLB2</accession>